<dbReference type="EMBL" id="CP037940">
    <property type="protein sequence ID" value="QBO37280.1"/>
    <property type="molecule type" value="Genomic_DNA"/>
</dbReference>
<proteinExistence type="predicted"/>
<protein>
    <submittedName>
        <fullName evidence="1">Uncharacterized protein</fullName>
    </submittedName>
</protein>
<name>A0A4P6YWQ8_9LACO</name>
<dbReference type="RefSeq" id="WP_133364357.1">
    <property type="nucleotide sequence ID" value="NZ_CP037940.1"/>
</dbReference>
<accession>A0A4P6YWQ8</accession>
<evidence type="ECO:0000313" key="1">
    <source>
        <dbReference type="EMBL" id="QBO37280.1"/>
    </source>
</evidence>
<dbReference type="Proteomes" id="UP000292886">
    <property type="component" value="Chromosome"/>
</dbReference>
<sequence length="133" mass="14783">MKYDAKNVVITITPKNTKHKKFNWTGFAPGTMVEFGQDSDDVQRFVDAQGNGDFAVQNDKSGHVNIHGSQLTGSNKKIAALRGEEFAIVVETPEEKISASNAMFTKMPDGSLGNDLTPRDWNMLCTDFKHEFK</sequence>
<dbReference type="KEGG" id="wei:EQG49_12825"/>
<dbReference type="AlphaFoldDB" id="A0A4P6YWQ8"/>
<organism evidence="1 2">
    <name type="scientific">Periweissella cryptocerci</name>
    <dbReference type="NCBI Taxonomy" id="2506420"/>
    <lineage>
        <taxon>Bacteria</taxon>
        <taxon>Bacillati</taxon>
        <taxon>Bacillota</taxon>
        <taxon>Bacilli</taxon>
        <taxon>Lactobacillales</taxon>
        <taxon>Lactobacillaceae</taxon>
        <taxon>Periweissella</taxon>
    </lineage>
</organism>
<gene>
    <name evidence="1" type="ORF">EQG49_12825</name>
</gene>
<evidence type="ECO:0000313" key="2">
    <source>
        <dbReference type="Proteomes" id="UP000292886"/>
    </source>
</evidence>
<reference evidence="2" key="1">
    <citation type="submission" date="2019-03" db="EMBL/GenBank/DDBJ databases">
        <title>Weissella sp. 26KH-42 Genome sequencing.</title>
        <authorList>
            <person name="Heo J."/>
            <person name="Kim S.-J."/>
            <person name="Kim J.-S."/>
            <person name="Hong S.-B."/>
            <person name="Kwon S.-W."/>
        </authorList>
    </citation>
    <scope>NUCLEOTIDE SEQUENCE [LARGE SCALE GENOMIC DNA]</scope>
    <source>
        <strain evidence="2">26KH-42</strain>
    </source>
</reference>
<keyword evidence="2" id="KW-1185">Reference proteome</keyword>